<evidence type="ECO:0000313" key="7">
    <source>
        <dbReference type="EMBL" id="GFU51656.1"/>
    </source>
</evidence>
<dbReference type="GO" id="GO:0005886">
    <property type="term" value="C:plasma membrane"/>
    <property type="evidence" value="ECO:0007669"/>
    <property type="project" value="UniProtKB-SubCell"/>
</dbReference>
<protein>
    <submittedName>
        <fullName evidence="7">Uncharacterized protein</fullName>
    </submittedName>
</protein>
<keyword evidence="8" id="KW-1185">Reference proteome</keyword>
<evidence type="ECO:0000256" key="5">
    <source>
        <dbReference type="ARBA" id="ARBA00023136"/>
    </source>
</evidence>
<accession>A0A8X6QX20</accession>
<keyword evidence="4 6" id="KW-1133">Transmembrane helix</keyword>
<keyword evidence="5 6" id="KW-0472">Membrane</keyword>
<evidence type="ECO:0000256" key="3">
    <source>
        <dbReference type="ARBA" id="ARBA00022692"/>
    </source>
</evidence>
<feature type="transmembrane region" description="Helical" evidence="6">
    <location>
        <begin position="114"/>
        <end position="136"/>
    </location>
</feature>
<feature type="transmembrane region" description="Helical" evidence="6">
    <location>
        <begin position="142"/>
        <end position="162"/>
    </location>
</feature>
<name>A0A8X6QX20_NEPPI</name>
<evidence type="ECO:0000256" key="6">
    <source>
        <dbReference type="SAM" id="Phobius"/>
    </source>
</evidence>
<dbReference type="Proteomes" id="UP000887013">
    <property type="component" value="Unassembled WGS sequence"/>
</dbReference>
<evidence type="ECO:0000256" key="4">
    <source>
        <dbReference type="ARBA" id="ARBA00022989"/>
    </source>
</evidence>
<sequence>MYVNYQIVYFVTKFREDTHYQIHNSLNVPEKLKQHFIFIIDIFWELAAAVMCCIGEAFVGYYYCVCICLKSCISKFVSKSETLISQGDYQSILSIHEDISQVMAIANEFLSYPAFINVLCNMGALFGFSYGVVFYASDDHNIYFMMLHGIIQSLMSLFLLMIPSAGCNRALNLAQETINSLPGWLPQHRKALKMYIRQRHSKTFPLTLWNIYVIEESLLISAFGTLLTYGFLLGSIKIAKE</sequence>
<comment type="caution">
    <text evidence="7">The sequence shown here is derived from an EMBL/GenBank/DDBJ whole genome shotgun (WGS) entry which is preliminary data.</text>
</comment>
<feature type="transmembrane region" description="Helical" evidence="6">
    <location>
        <begin position="218"/>
        <end position="239"/>
    </location>
</feature>
<dbReference type="InterPro" id="IPR013604">
    <property type="entry name" value="7TM_chemorcpt"/>
</dbReference>
<dbReference type="OrthoDB" id="5800391at2759"/>
<organism evidence="7 8">
    <name type="scientific">Nephila pilipes</name>
    <name type="common">Giant wood spider</name>
    <name type="synonym">Nephila maculata</name>
    <dbReference type="NCBI Taxonomy" id="299642"/>
    <lineage>
        <taxon>Eukaryota</taxon>
        <taxon>Metazoa</taxon>
        <taxon>Ecdysozoa</taxon>
        <taxon>Arthropoda</taxon>
        <taxon>Chelicerata</taxon>
        <taxon>Arachnida</taxon>
        <taxon>Araneae</taxon>
        <taxon>Araneomorphae</taxon>
        <taxon>Entelegynae</taxon>
        <taxon>Araneoidea</taxon>
        <taxon>Nephilidae</taxon>
        <taxon>Nephila</taxon>
    </lineage>
</organism>
<evidence type="ECO:0000256" key="1">
    <source>
        <dbReference type="ARBA" id="ARBA00004651"/>
    </source>
</evidence>
<gene>
    <name evidence="7" type="primary">AVEN_142535_1</name>
    <name evidence="7" type="ORF">NPIL_259041</name>
</gene>
<feature type="transmembrane region" description="Helical" evidence="6">
    <location>
        <begin position="36"/>
        <end position="69"/>
    </location>
</feature>
<keyword evidence="2" id="KW-1003">Cell membrane</keyword>
<dbReference type="Pfam" id="PF08395">
    <property type="entry name" value="7tm_7"/>
    <property type="match status" value="1"/>
</dbReference>
<dbReference type="GO" id="GO:0050909">
    <property type="term" value="P:sensory perception of taste"/>
    <property type="evidence" value="ECO:0007669"/>
    <property type="project" value="InterPro"/>
</dbReference>
<evidence type="ECO:0000313" key="8">
    <source>
        <dbReference type="Proteomes" id="UP000887013"/>
    </source>
</evidence>
<dbReference type="AlphaFoldDB" id="A0A8X6QX20"/>
<dbReference type="EMBL" id="BMAW01038303">
    <property type="protein sequence ID" value="GFU51656.1"/>
    <property type="molecule type" value="Genomic_DNA"/>
</dbReference>
<evidence type="ECO:0000256" key="2">
    <source>
        <dbReference type="ARBA" id="ARBA00022475"/>
    </source>
</evidence>
<keyword evidence="3 6" id="KW-0812">Transmembrane</keyword>
<proteinExistence type="predicted"/>
<comment type="subcellular location">
    <subcellularLocation>
        <location evidence="1">Cell membrane</location>
        <topology evidence="1">Multi-pass membrane protein</topology>
    </subcellularLocation>
</comment>
<reference evidence="7" key="1">
    <citation type="submission" date="2020-08" db="EMBL/GenBank/DDBJ databases">
        <title>Multicomponent nature underlies the extraordinary mechanical properties of spider dragline silk.</title>
        <authorList>
            <person name="Kono N."/>
            <person name="Nakamura H."/>
            <person name="Mori M."/>
            <person name="Yoshida Y."/>
            <person name="Ohtoshi R."/>
            <person name="Malay A.D."/>
            <person name="Moran D.A.P."/>
            <person name="Tomita M."/>
            <person name="Numata K."/>
            <person name="Arakawa K."/>
        </authorList>
    </citation>
    <scope>NUCLEOTIDE SEQUENCE</scope>
</reference>